<evidence type="ECO:0000313" key="3">
    <source>
        <dbReference type="Proteomes" id="UP000434925"/>
    </source>
</evidence>
<keyword evidence="1" id="KW-0472">Membrane</keyword>
<evidence type="ECO:0008006" key="4">
    <source>
        <dbReference type="Google" id="ProtNLM"/>
    </source>
</evidence>
<name>A0A7V7TMV1_9PSED</name>
<dbReference type="EMBL" id="VZPO01000002">
    <property type="protein sequence ID" value="KAB0507164.1"/>
    <property type="molecule type" value="Genomic_DNA"/>
</dbReference>
<feature type="transmembrane region" description="Helical" evidence="1">
    <location>
        <begin position="70"/>
        <end position="88"/>
    </location>
</feature>
<evidence type="ECO:0000313" key="2">
    <source>
        <dbReference type="EMBL" id="KAB0507164.1"/>
    </source>
</evidence>
<dbReference type="AlphaFoldDB" id="A0A7V7TMV1"/>
<sequence length="106" mass="11423">MMAASTLPGWSPDAMGASDGLVFGLMMYHVRPGLLAMDYGIQSSLFVMSRTLLPILAGVLLDHLGYSSMFAYLLASLGLMLAYLLGWSRRAQAAPDSLKPRTQPAE</sequence>
<keyword evidence="1" id="KW-1133">Transmembrane helix</keyword>
<dbReference type="RefSeq" id="WP_151152195.1">
    <property type="nucleotide sequence ID" value="NZ_JYLB01000001.1"/>
</dbReference>
<comment type="caution">
    <text evidence="2">The sequence shown here is derived from an EMBL/GenBank/DDBJ whole genome shotgun (WGS) entry which is preliminary data.</text>
</comment>
<dbReference type="SUPFAM" id="SSF103473">
    <property type="entry name" value="MFS general substrate transporter"/>
    <property type="match status" value="1"/>
</dbReference>
<proteinExistence type="predicted"/>
<keyword evidence="1" id="KW-0812">Transmembrane</keyword>
<gene>
    <name evidence="2" type="ORF">F7R14_04680</name>
</gene>
<evidence type="ECO:0000256" key="1">
    <source>
        <dbReference type="SAM" id="Phobius"/>
    </source>
</evidence>
<organism evidence="2 3">
    <name type="scientific">Pseudomonas lini</name>
    <dbReference type="NCBI Taxonomy" id="163011"/>
    <lineage>
        <taxon>Bacteria</taxon>
        <taxon>Pseudomonadati</taxon>
        <taxon>Pseudomonadota</taxon>
        <taxon>Gammaproteobacteria</taxon>
        <taxon>Pseudomonadales</taxon>
        <taxon>Pseudomonadaceae</taxon>
        <taxon>Pseudomonas</taxon>
    </lineage>
</organism>
<dbReference type="Proteomes" id="UP000434925">
    <property type="component" value="Unassembled WGS sequence"/>
</dbReference>
<protein>
    <recommendedName>
        <fullName evidence="4">Major Facilitator Superfamily protein</fullName>
    </recommendedName>
</protein>
<dbReference type="InterPro" id="IPR036259">
    <property type="entry name" value="MFS_trans_sf"/>
</dbReference>
<reference evidence="2 3" key="1">
    <citation type="submission" date="2019-09" db="EMBL/GenBank/DDBJ databases">
        <title>Draft genome sequences of 48 bacterial type strains from the CCUG.</title>
        <authorList>
            <person name="Tunovic T."/>
            <person name="Pineiro-Iglesias B."/>
            <person name="Unosson C."/>
            <person name="Inganas E."/>
            <person name="Ohlen M."/>
            <person name="Cardew S."/>
            <person name="Jensie-Markopoulos S."/>
            <person name="Salva-Serra F."/>
            <person name="Jaen-Luchoro D."/>
            <person name="Karlsson R."/>
            <person name="Svensson-Stadler L."/>
            <person name="Chun J."/>
            <person name="Moore E."/>
        </authorList>
    </citation>
    <scope>NUCLEOTIDE SEQUENCE [LARGE SCALE GENOMIC DNA]</scope>
    <source>
        <strain evidence="2 3">CCUG 51522</strain>
    </source>
</reference>
<accession>A0A7V7TMV1</accession>